<feature type="chain" id="PRO_5036402997" evidence="2">
    <location>
        <begin position="27"/>
        <end position="358"/>
    </location>
</feature>
<protein>
    <submittedName>
        <fullName evidence="3">Uncharacterized protein</fullName>
    </submittedName>
</protein>
<evidence type="ECO:0000256" key="2">
    <source>
        <dbReference type="SAM" id="SignalP"/>
    </source>
</evidence>
<accession>A0A7R9BTX5</accession>
<keyword evidence="4" id="KW-1185">Reference proteome</keyword>
<name>A0A7R9BTX5_9CRUS</name>
<gene>
    <name evidence="3" type="ORF">NMOB1V02_LOCUS8124</name>
</gene>
<sequence length="358" mass="40388">MMKAVLLTVALAVSFACVAFVQQAAGFPFPIEEEERQEALVEEGNLNDEANYSLSASPEYVDEFSNNTLADNTTPTYIEHYDTTTPEKNLERHKRQDEEGDNDAEDAEEGDGEEGEGDGEEGEGDGEEGEGDGEEGEGDGGEEEKEEGEGDGGEEEKEEDGGDEGEEEKEEEGDEGGDEEEEEKKEEDEGDEEEKKEEDEGDEEEKKEEDEDDEEEKKKEDEKDGEEEDEEEKEEENEDKVIFRGFEAGQDENVESSECGCQSQECKHFITKGEQYDVDQIHALLAYVAKAKSSDLMEALQNLSEGQTLWIRPIHNQNVHFGYHPETRCPNPVRLIKSWEDAEFFINLWECLENKKKG</sequence>
<feature type="region of interest" description="Disordered" evidence="1">
    <location>
        <begin position="66"/>
        <end position="242"/>
    </location>
</feature>
<evidence type="ECO:0000313" key="4">
    <source>
        <dbReference type="Proteomes" id="UP000678499"/>
    </source>
</evidence>
<evidence type="ECO:0000256" key="1">
    <source>
        <dbReference type="SAM" id="MobiDB-lite"/>
    </source>
</evidence>
<keyword evidence="2" id="KW-0732">Signal</keyword>
<organism evidence="3">
    <name type="scientific">Notodromas monacha</name>
    <dbReference type="NCBI Taxonomy" id="399045"/>
    <lineage>
        <taxon>Eukaryota</taxon>
        <taxon>Metazoa</taxon>
        <taxon>Ecdysozoa</taxon>
        <taxon>Arthropoda</taxon>
        <taxon>Crustacea</taxon>
        <taxon>Oligostraca</taxon>
        <taxon>Ostracoda</taxon>
        <taxon>Podocopa</taxon>
        <taxon>Podocopida</taxon>
        <taxon>Cypridocopina</taxon>
        <taxon>Cypridoidea</taxon>
        <taxon>Cyprididae</taxon>
        <taxon>Notodromas</taxon>
    </lineage>
</organism>
<feature type="signal peptide" evidence="2">
    <location>
        <begin position="1"/>
        <end position="26"/>
    </location>
</feature>
<feature type="compositionally biased region" description="Acidic residues" evidence="1">
    <location>
        <begin position="98"/>
        <end position="215"/>
    </location>
</feature>
<dbReference type="AlphaFoldDB" id="A0A7R9BTX5"/>
<feature type="compositionally biased region" description="Basic and acidic residues" evidence="1">
    <location>
        <begin position="88"/>
        <end position="97"/>
    </location>
</feature>
<dbReference type="Proteomes" id="UP000678499">
    <property type="component" value="Unassembled WGS sequence"/>
</dbReference>
<evidence type="ECO:0000313" key="3">
    <source>
        <dbReference type="EMBL" id="CAD7280464.1"/>
    </source>
</evidence>
<feature type="compositionally biased region" description="Polar residues" evidence="1">
    <location>
        <begin position="66"/>
        <end position="76"/>
    </location>
</feature>
<proteinExistence type="predicted"/>
<dbReference type="PROSITE" id="PS51257">
    <property type="entry name" value="PROKAR_LIPOPROTEIN"/>
    <property type="match status" value="1"/>
</dbReference>
<dbReference type="EMBL" id="CAJPEX010002187">
    <property type="protein sequence ID" value="CAG0920616.1"/>
    <property type="molecule type" value="Genomic_DNA"/>
</dbReference>
<dbReference type="EMBL" id="OA884224">
    <property type="protein sequence ID" value="CAD7280464.1"/>
    <property type="molecule type" value="Genomic_DNA"/>
</dbReference>
<feature type="compositionally biased region" description="Acidic residues" evidence="1">
    <location>
        <begin position="223"/>
        <end position="238"/>
    </location>
</feature>
<reference evidence="3" key="1">
    <citation type="submission" date="2020-11" db="EMBL/GenBank/DDBJ databases">
        <authorList>
            <person name="Tran Van P."/>
        </authorList>
    </citation>
    <scope>NUCLEOTIDE SEQUENCE</scope>
</reference>